<dbReference type="Pfam" id="PF12457">
    <property type="entry name" value="TIP_N"/>
    <property type="match status" value="1"/>
</dbReference>
<dbReference type="InterPro" id="IPR024933">
    <property type="entry name" value="TFP11"/>
</dbReference>
<evidence type="ECO:0000256" key="8">
    <source>
        <dbReference type="SAM" id="MobiDB-lite"/>
    </source>
</evidence>
<proteinExistence type="inferred from homology"/>
<feature type="compositionally biased region" description="Basic and acidic residues" evidence="8">
    <location>
        <begin position="22"/>
        <end position="32"/>
    </location>
</feature>
<dbReference type="PIRSF" id="PIRSF017706">
    <property type="entry name" value="TFIP11"/>
    <property type="match status" value="1"/>
</dbReference>
<dbReference type="PANTHER" id="PTHR23329">
    <property type="entry name" value="TUFTELIN-INTERACTING PROTEIN 11-RELATED"/>
    <property type="match status" value="1"/>
</dbReference>
<protein>
    <submittedName>
        <fullName evidence="11 12">Tuftelin-interacting protein 11-like</fullName>
    </submittedName>
</protein>
<keyword evidence="5 7" id="KW-0508">mRNA splicing</keyword>
<dbReference type="RefSeq" id="XP_014665362.1">
    <property type="nucleotide sequence ID" value="XM_014809876.1"/>
</dbReference>
<dbReference type="GeneID" id="106807520"/>
<comment type="similarity">
    <text evidence="2 7">Belongs to the TFP11/STIP family.</text>
</comment>
<evidence type="ECO:0000313" key="12">
    <source>
        <dbReference type="RefSeq" id="XP_014665361.1"/>
    </source>
</evidence>
<organism evidence="10 13">
    <name type="scientific">Priapulus caudatus</name>
    <name type="common">Priapulid worm</name>
    <dbReference type="NCBI Taxonomy" id="37621"/>
    <lineage>
        <taxon>Eukaryota</taxon>
        <taxon>Metazoa</taxon>
        <taxon>Ecdysozoa</taxon>
        <taxon>Scalidophora</taxon>
        <taxon>Priapulida</taxon>
        <taxon>Priapulimorpha</taxon>
        <taxon>Priapulimorphida</taxon>
        <taxon>Priapulidae</taxon>
        <taxon>Priapulus</taxon>
    </lineage>
</organism>
<dbReference type="InterPro" id="IPR022159">
    <property type="entry name" value="STIP/TFIP11_N"/>
</dbReference>
<keyword evidence="6 7" id="KW-0539">Nucleus</keyword>
<keyword evidence="10" id="KW-1185">Reference proteome</keyword>
<feature type="compositionally biased region" description="Acidic residues" evidence="8">
    <location>
        <begin position="84"/>
        <end position="95"/>
    </location>
</feature>
<accession>A0ABM1DZJ1</accession>
<evidence type="ECO:0000313" key="11">
    <source>
        <dbReference type="RefSeq" id="XP_014665360.1"/>
    </source>
</evidence>
<dbReference type="Proteomes" id="UP000695022">
    <property type="component" value="Unplaced"/>
</dbReference>
<dbReference type="Pfam" id="PF07842">
    <property type="entry name" value="GCFC"/>
    <property type="match status" value="1"/>
</dbReference>
<reference evidence="11 12" key="1">
    <citation type="submission" date="2025-05" db="UniProtKB">
        <authorList>
            <consortium name="RefSeq"/>
        </authorList>
    </citation>
    <scope>IDENTIFICATION</scope>
</reference>
<sequence>MAEEDVVESFEINDYDLENEFNPDRPQFRMSKEQQTYGIWAQEGSSDEDRPNHGRKKSKKNYVAPVDFISGGVKQSDGKISKNEEDEDLDDDDEEVLHRIGLGRKKHPMQSKSGRRGKEVSASRSGSYRSHQQRDQEFGSWEKHTKGIGAKLLLQMGYEPGKGIGKNKQGIVTPVEAVVRKGKGAIGAYGPERSRKAKISQEEGDDQEGGIGETRQWKKQAGKKKANYKYKTIEELQASSDRTSKKKPRSELSQVKVIDLTGREQRVLHGYDALGRKHDKPDVEEELQATSAERAFELPELLHNLSTLVSMSEQDILENDRELRYERDTVVNVTYEEEKLSTLIEQEAQQLKRLSEIVDFVESLETRTQEGATDPLTLTECADMFRTFQEQFFEEYKMYDLSSLAVAIVYPLVKKFLVDWDPLADSTMGLEVFKHWKDILEDGNRLFGQSLENMDSYQQLVWEIWMPIIRTSVMRWQVREPEPLIELVENWMPLLPTWILHNVLDQLVMPRLHAEVTSWNPLTDTMPIHAWLHPWLPLMGKRLEPLYAPLRNKLSNCLTNWHPSDPSARLMIQPWVKVFSRGTMDAFLMRCIVPKLQLVMQEFVINPHQQHLDGWNWVMSWQDLLPSSCIVNVLEKHFFSKWLQVLCSWLNSNPNYEEVTKWYMGWKRMFSERLLNDPIIKENINRALDIMNRSVTSPGLAAYQPGARENIAYLYQTEKLEANASGKKKTEYEAIMSSSSLSSSVAPSSFRDIVERRAEESGILMMPIPNKTQEGKPVYRFGNVQMYIDKNVLFVNEDGRWGPRSLSRLIELATMPPV</sequence>
<comment type="subcellular location">
    <subcellularLocation>
        <location evidence="1 7">Nucleus</location>
    </subcellularLocation>
</comment>
<evidence type="ECO:0000256" key="7">
    <source>
        <dbReference type="PIRNR" id="PIRNR017706"/>
    </source>
</evidence>
<dbReference type="InterPro" id="IPR000467">
    <property type="entry name" value="G_patch_dom"/>
</dbReference>
<feature type="compositionally biased region" description="Basic residues" evidence="8">
    <location>
        <begin position="101"/>
        <end position="115"/>
    </location>
</feature>
<evidence type="ECO:0000313" key="13">
    <source>
        <dbReference type="RefSeq" id="XP_014665362.1"/>
    </source>
</evidence>
<dbReference type="RefSeq" id="XP_014665360.1">
    <property type="nucleotide sequence ID" value="XM_014809874.1"/>
</dbReference>
<dbReference type="PROSITE" id="PS50174">
    <property type="entry name" value="G_PATCH"/>
    <property type="match status" value="1"/>
</dbReference>
<dbReference type="Pfam" id="PF01585">
    <property type="entry name" value="G-patch"/>
    <property type="match status" value="1"/>
</dbReference>
<keyword evidence="3 7" id="KW-0507">mRNA processing</keyword>
<keyword evidence="4 7" id="KW-0747">Spliceosome</keyword>
<feature type="compositionally biased region" description="Acidic residues" evidence="8">
    <location>
        <begin position="1"/>
        <end position="21"/>
    </location>
</feature>
<feature type="region of interest" description="Disordered" evidence="8">
    <location>
        <begin position="187"/>
        <end position="224"/>
    </location>
</feature>
<evidence type="ECO:0000256" key="4">
    <source>
        <dbReference type="ARBA" id="ARBA00022728"/>
    </source>
</evidence>
<dbReference type="InterPro" id="IPR045211">
    <property type="entry name" value="TFP11/STIP/Ntr1"/>
</dbReference>
<evidence type="ECO:0000256" key="3">
    <source>
        <dbReference type="ARBA" id="ARBA00022664"/>
    </source>
</evidence>
<evidence type="ECO:0000256" key="5">
    <source>
        <dbReference type="ARBA" id="ARBA00023187"/>
    </source>
</evidence>
<evidence type="ECO:0000313" key="10">
    <source>
        <dbReference type="Proteomes" id="UP000695022"/>
    </source>
</evidence>
<evidence type="ECO:0000256" key="2">
    <source>
        <dbReference type="ARBA" id="ARBA00010900"/>
    </source>
</evidence>
<evidence type="ECO:0000256" key="6">
    <source>
        <dbReference type="ARBA" id="ARBA00023242"/>
    </source>
</evidence>
<feature type="domain" description="G-patch" evidence="9">
    <location>
        <begin position="145"/>
        <end position="191"/>
    </location>
</feature>
<evidence type="ECO:0000256" key="1">
    <source>
        <dbReference type="ARBA" id="ARBA00004123"/>
    </source>
</evidence>
<evidence type="ECO:0000259" key="9">
    <source>
        <dbReference type="PROSITE" id="PS50174"/>
    </source>
</evidence>
<gene>
    <name evidence="11 12 13" type="primary">LOC106807520</name>
</gene>
<dbReference type="SMART" id="SM00443">
    <property type="entry name" value="G_patch"/>
    <property type="match status" value="1"/>
</dbReference>
<feature type="region of interest" description="Disordered" evidence="8">
    <location>
        <begin position="1"/>
        <end position="143"/>
    </location>
</feature>
<name>A0ABM1DZJ1_PRICU</name>
<feature type="compositionally biased region" description="Basic and acidic residues" evidence="8">
    <location>
        <begin position="132"/>
        <end position="143"/>
    </location>
</feature>
<dbReference type="RefSeq" id="XP_014665361.1">
    <property type="nucleotide sequence ID" value="XM_014809875.1"/>
</dbReference>
<dbReference type="InterPro" id="IPR022783">
    <property type="entry name" value="GCFC_dom"/>
</dbReference>
<dbReference type="PANTHER" id="PTHR23329:SF1">
    <property type="entry name" value="TUFTELIN-INTERACTING PROTEIN 11"/>
    <property type="match status" value="1"/>
</dbReference>